<feature type="region of interest" description="Disordered" evidence="1">
    <location>
        <begin position="1"/>
        <end position="69"/>
    </location>
</feature>
<dbReference type="CDD" id="cd00146">
    <property type="entry name" value="PKD"/>
    <property type="match status" value="1"/>
</dbReference>
<evidence type="ECO:0000259" key="2">
    <source>
        <dbReference type="SMART" id="SM00089"/>
    </source>
</evidence>
<organism evidence="3 4">
    <name type="scientific">Ottowia oryzae</name>
    <dbReference type="NCBI Taxonomy" id="2109914"/>
    <lineage>
        <taxon>Bacteria</taxon>
        <taxon>Pseudomonadati</taxon>
        <taxon>Pseudomonadota</taxon>
        <taxon>Betaproteobacteria</taxon>
        <taxon>Burkholderiales</taxon>
        <taxon>Comamonadaceae</taxon>
        <taxon>Ottowia</taxon>
    </lineage>
</organism>
<dbReference type="SUPFAM" id="SSF49299">
    <property type="entry name" value="PKD domain"/>
    <property type="match status" value="1"/>
</dbReference>
<dbReference type="AlphaFoldDB" id="A0A2S0MEX0"/>
<dbReference type="InterPro" id="IPR013783">
    <property type="entry name" value="Ig-like_fold"/>
</dbReference>
<dbReference type="Pfam" id="PF01161">
    <property type="entry name" value="PBP"/>
    <property type="match status" value="1"/>
</dbReference>
<dbReference type="Gene3D" id="3.90.280.10">
    <property type="entry name" value="PEBP-like"/>
    <property type="match status" value="1"/>
</dbReference>
<evidence type="ECO:0000313" key="4">
    <source>
        <dbReference type="Proteomes" id="UP000239709"/>
    </source>
</evidence>
<evidence type="ECO:0000256" key="1">
    <source>
        <dbReference type="SAM" id="MobiDB-lite"/>
    </source>
</evidence>
<evidence type="ECO:0000313" key="3">
    <source>
        <dbReference type="EMBL" id="AVO34434.1"/>
    </source>
</evidence>
<name>A0A2S0MEX0_9BURK</name>
<sequence length="286" mass="29198">MTPPAPAPAPTPTPPPPPPAPSPSPSPTPAPSTNHAPVANAGANQSTTDGVPVQLDGSASTEPDNDPMTYIWTVSAKPTGSTATITSPYDQKPTFKPDVIGTYKIQLEVRDGRGLNGTSEMTVTVTGPAIALTSSAFANGGQIPIAYGGRQGESNQSPPLTITNKPTGTKQFAIIMDDEGCGTGASACVHWGVFNLPPGKTSIAADENLTLLNGVVLGKAYNGATGYQGPNPPAGPAHTYKITVYALGGLAPVEPGSPVPQYTRASFEAKYGQYILAQSTISGTYP</sequence>
<dbReference type="InterPro" id="IPR036610">
    <property type="entry name" value="PEBP-like_sf"/>
</dbReference>
<dbReference type="EMBL" id="CP027666">
    <property type="protein sequence ID" value="AVO34434.1"/>
    <property type="molecule type" value="Genomic_DNA"/>
</dbReference>
<dbReference type="Gene3D" id="2.60.40.10">
    <property type="entry name" value="Immunoglobulins"/>
    <property type="match status" value="1"/>
</dbReference>
<feature type="domain" description="PKD/Chitinase" evidence="2">
    <location>
        <begin position="38"/>
        <end position="128"/>
    </location>
</feature>
<dbReference type="SUPFAM" id="SSF49777">
    <property type="entry name" value="PEBP-like"/>
    <property type="match status" value="1"/>
</dbReference>
<keyword evidence="4" id="KW-1185">Reference proteome</keyword>
<gene>
    <name evidence="3" type="ORF">C6570_09505</name>
</gene>
<reference evidence="3 4" key="1">
    <citation type="submission" date="2018-03" db="EMBL/GenBank/DDBJ databases">
        <title>Genome sequencing of Ottowia sp.</title>
        <authorList>
            <person name="Kim S.-J."/>
            <person name="Heo J."/>
            <person name="Kwon S.-W."/>
        </authorList>
    </citation>
    <scope>NUCLEOTIDE SEQUENCE [LARGE SCALE GENOMIC DNA]</scope>
    <source>
        <strain evidence="3 4">KADR8-3</strain>
    </source>
</reference>
<dbReference type="SMART" id="SM00089">
    <property type="entry name" value="PKD"/>
    <property type="match status" value="1"/>
</dbReference>
<dbReference type="NCBIfam" id="TIGR00481">
    <property type="entry name" value="YbhB/YbcL family Raf kinase inhibitor-like protein"/>
    <property type="match status" value="1"/>
</dbReference>
<dbReference type="OrthoDB" id="9806238at2"/>
<feature type="compositionally biased region" description="Pro residues" evidence="1">
    <location>
        <begin position="1"/>
        <end position="30"/>
    </location>
</feature>
<dbReference type="KEGG" id="otk:C6570_09505"/>
<dbReference type="InterPro" id="IPR035986">
    <property type="entry name" value="PKD_dom_sf"/>
</dbReference>
<dbReference type="CDD" id="cd00865">
    <property type="entry name" value="PEBP_bact_arch"/>
    <property type="match status" value="1"/>
</dbReference>
<dbReference type="Proteomes" id="UP000239709">
    <property type="component" value="Chromosome"/>
</dbReference>
<dbReference type="InterPro" id="IPR005247">
    <property type="entry name" value="YbhB_YbcL/LppC-like"/>
</dbReference>
<dbReference type="Pfam" id="PF18911">
    <property type="entry name" value="PKD_4"/>
    <property type="match status" value="1"/>
</dbReference>
<dbReference type="InterPro" id="IPR008914">
    <property type="entry name" value="PEBP"/>
</dbReference>
<dbReference type="PANTHER" id="PTHR30289:SF1">
    <property type="entry name" value="PEBP (PHOSPHATIDYLETHANOLAMINE-BINDING PROTEIN) FAMILY PROTEIN"/>
    <property type="match status" value="1"/>
</dbReference>
<dbReference type="PANTHER" id="PTHR30289">
    <property type="entry name" value="UNCHARACTERIZED PROTEIN YBCL-RELATED"/>
    <property type="match status" value="1"/>
</dbReference>
<accession>A0A2S0MEX0</accession>
<proteinExistence type="predicted"/>
<dbReference type="InterPro" id="IPR022409">
    <property type="entry name" value="PKD/Chitinase_dom"/>
</dbReference>
<dbReference type="InterPro" id="IPR000601">
    <property type="entry name" value="PKD_dom"/>
</dbReference>
<protein>
    <submittedName>
        <fullName evidence="3">YbhB/YbcL family Raf kinase inhibitor-like protein</fullName>
    </submittedName>
</protein>